<protein>
    <submittedName>
        <fullName evidence="2">Nuclear transport factor 2 family protein</fullName>
    </submittedName>
</protein>
<evidence type="ECO:0000313" key="2">
    <source>
        <dbReference type="EMBL" id="MYM58360.1"/>
    </source>
</evidence>
<dbReference type="InterPro" id="IPR037401">
    <property type="entry name" value="SnoaL-like"/>
</dbReference>
<feature type="domain" description="SnoaL-like" evidence="1">
    <location>
        <begin position="7"/>
        <end position="101"/>
    </location>
</feature>
<dbReference type="AlphaFoldDB" id="A0A6L8LUK7"/>
<reference evidence="2 3" key="1">
    <citation type="submission" date="2020-01" db="EMBL/GenBank/DDBJ databases">
        <title>Draft Genome Sequence of Vibrio sp. strain OCN044, Isolated from a Healthy Coral at Palmyra Atoll.</title>
        <authorList>
            <person name="Videau P."/>
            <person name="Loughran R."/>
            <person name="Esquivel A."/>
            <person name="Deadmond M."/>
            <person name="Paddock B.E."/>
            <person name="Saw J.H."/>
            <person name="Ushijima B."/>
        </authorList>
    </citation>
    <scope>NUCLEOTIDE SEQUENCE [LARGE SCALE GENOMIC DNA]</scope>
    <source>
        <strain evidence="2 3">OCN044</strain>
    </source>
</reference>
<accession>A0A6L8LUK7</accession>
<keyword evidence="3" id="KW-1185">Reference proteome</keyword>
<sequence length="126" mass="14291">MDAKSVVLAYWEAMNSNDFFKASEYLTIDFQGFWPQSNELICGRDNFAAINAAYPASGQWTFIINSLVCEQETVVTDVSVSDGVQKTRAITFHVVKNGLISKQTEFWPDAMEPQPWRSDWVSVIEN</sequence>
<dbReference type="EMBL" id="WWEU01000001">
    <property type="protein sequence ID" value="MYM58360.1"/>
    <property type="molecule type" value="Genomic_DNA"/>
</dbReference>
<dbReference type="Pfam" id="PF12680">
    <property type="entry name" value="SnoaL_2"/>
    <property type="match status" value="1"/>
</dbReference>
<organism evidence="2 3">
    <name type="scientific">Vibrio tetraodonis subsp. pristinus</name>
    <dbReference type="NCBI Taxonomy" id="2695891"/>
    <lineage>
        <taxon>Bacteria</taxon>
        <taxon>Pseudomonadati</taxon>
        <taxon>Pseudomonadota</taxon>
        <taxon>Gammaproteobacteria</taxon>
        <taxon>Vibrionales</taxon>
        <taxon>Vibrionaceae</taxon>
        <taxon>Vibrio</taxon>
    </lineage>
</organism>
<comment type="caution">
    <text evidence="2">The sequence shown here is derived from an EMBL/GenBank/DDBJ whole genome shotgun (WGS) entry which is preliminary data.</text>
</comment>
<evidence type="ECO:0000259" key="1">
    <source>
        <dbReference type="Pfam" id="PF12680"/>
    </source>
</evidence>
<proteinExistence type="predicted"/>
<dbReference type="InterPro" id="IPR032710">
    <property type="entry name" value="NTF2-like_dom_sf"/>
</dbReference>
<evidence type="ECO:0000313" key="3">
    <source>
        <dbReference type="Proteomes" id="UP000478571"/>
    </source>
</evidence>
<dbReference type="Gene3D" id="3.10.450.50">
    <property type="match status" value="1"/>
</dbReference>
<dbReference type="Proteomes" id="UP000478571">
    <property type="component" value="Unassembled WGS sequence"/>
</dbReference>
<dbReference type="RefSeq" id="WP_160927135.1">
    <property type="nucleotide sequence ID" value="NZ_WWEU01000001.1"/>
</dbReference>
<name>A0A6L8LUK7_9VIBR</name>
<gene>
    <name evidence="2" type="ORF">GTG28_03920</name>
</gene>
<dbReference type="SUPFAM" id="SSF54427">
    <property type="entry name" value="NTF2-like"/>
    <property type="match status" value="1"/>
</dbReference>